<dbReference type="NCBIfam" id="NF006072">
    <property type="entry name" value="PRK08217.1"/>
    <property type="match status" value="1"/>
</dbReference>
<organism evidence="4">
    <name type="scientific">marine metagenome</name>
    <dbReference type="NCBI Taxonomy" id="408172"/>
    <lineage>
        <taxon>unclassified sequences</taxon>
        <taxon>metagenomes</taxon>
        <taxon>ecological metagenomes</taxon>
    </lineage>
</organism>
<dbReference type="InterPro" id="IPR036291">
    <property type="entry name" value="NAD(P)-bd_dom_sf"/>
</dbReference>
<protein>
    <recommendedName>
        <fullName evidence="3">Ketoreductase domain-containing protein</fullName>
    </recommendedName>
</protein>
<feature type="domain" description="Ketoreductase" evidence="3">
    <location>
        <begin position="6"/>
        <end position="193"/>
    </location>
</feature>
<dbReference type="PRINTS" id="PR00081">
    <property type="entry name" value="GDHRDH"/>
</dbReference>
<sequence length="252" mass="27538">MDIENKVIVITGAAQGLGKTFTRDLAAGKAKLALADINMEQLEEVQGACEEAGIEARAYELNVADEPAVEKFFDQVVADFGTVDVLINNAGITRDGLIARRKDDEIKKMSLANWQAVIDVNLTGTFLCGREFFVKLLEQKKPGVCINISSISRSGNLGQSNYTATKAGVAEMTVTWAKEMARHGVRVAAIAPGYINTEMVAAIREDVKQKIIEQIPIRRLGDPSEISHSVFFILENDYFTGRVIECDGGLRV</sequence>
<dbReference type="Pfam" id="PF00106">
    <property type="entry name" value="adh_short"/>
    <property type="match status" value="1"/>
</dbReference>
<evidence type="ECO:0000256" key="1">
    <source>
        <dbReference type="ARBA" id="ARBA00006484"/>
    </source>
</evidence>
<dbReference type="PANTHER" id="PTHR42760:SF135">
    <property type="entry name" value="BLL7886 PROTEIN"/>
    <property type="match status" value="1"/>
</dbReference>
<keyword evidence="2" id="KW-0560">Oxidoreductase</keyword>
<dbReference type="InterPro" id="IPR002347">
    <property type="entry name" value="SDR_fam"/>
</dbReference>
<dbReference type="Gene3D" id="3.40.50.720">
    <property type="entry name" value="NAD(P)-binding Rossmann-like Domain"/>
    <property type="match status" value="1"/>
</dbReference>
<name>A0A382RRX3_9ZZZZ</name>
<dbReference type="InterPro" id="IPR020904">
    <property type="entry name" value="Sc_DH/Rdtase_CS"/>
</dbReference>
<dbReference type="AlphaFoldDB" id="A0A382RRX3"/>
<evidence type="ECO:0000313" key="4">
    <source>
        <dbReference type="EMBL" id="SVD00429.1"/>
    </source>
</evidence>
<dbReference type="GO" id="GO:0030497">
    <property type="term" value="P:fatty acid elongation"/>
    <property type="evidence" value="ECO:0007669"/>
    <property type="project" value="TreeGrafter"/>
</dbReference>
<reference evidence="4" key="1">
    <citation type="submission" date="2018-05" db="EMBL/GenBank/DDBJ databases">
        <authorList>
            <person name="Lanie J.A."/>
            <person name="Ng W.-L."/>
            <person name="Kazmierczak K.M."/>
            <person name="Andrzejewski T.M."/>
            <person name="Davidsen T.M."/>
            <person name="Wayne K.J."/>
            <person name="Tettelin H."/>
            <person name="Glass J.I."/>
            <person name="Rusch D."/>
            <person name="Podicherti R."/>
            <person name="Tsui H.-C.T."/>
            <person name="Winkler M.E."/>
        </authorList>
    </citation>
    <scope>NUCLEOTIDE SEQUENCE</scope>
</reference>
<comment type="similarity">
    <text evidence="1">Belongs to the short-chain dehydrogenases/reductases (SDR) family.</text>
</comment>
<dbReference type="SUPFAM" id="SSF51735">
    <property type="entry name" value="NAD(P)-binding Rossmann-fold domains"/>
    <property type="match status" value="1"/>
</dbReference>
<proteinExistence type="inferred from homology"/>
<dbReference type="FunFam" id="3.40.50.720:FF:000173">
    <property type="entry name" value="3-oxoacyl-[acyl-carrier protein] reductase"/>
    <property type="match status" value="1"/>
</dbReference>
<evidence type="ECO:0000259" key="3">
    <source>
        <dbReference type="SMART" id="SM00822"/>
    </source>
</evidence>
<dbReference type="GO" id="GO:0016616">
    <property type="term" value="F:oxidoreductase activity, acting on the CH-OH group of donors, NAD or NADP as acceptor"/>
    <property type="evidence" value="ECO:0007669"/>
    <property type="project" value="UniProtKB-ARBA"/>
</dbReference>
<evidence type="ECO:0000256" key="2">
    <source>
        <dbReference type="ARBA" id="ARBA00023002"/>
    </source>
</evidence>
<gene>
    <name evidence="4" type="ORF">METZ01_LOCUS353283</name>
</gene>
<accession>A0A382RRX3</accession>
<dbReference type="InterPro" id="IPR057326">
    <property type="entry name" value="KR_dom"/>
</dbReference>
<dbReference type="EMBL" id="UINC01123748">
    <property type="protein sequence ID" value="SVD00429.1"/>
    <property type="molecule type" value="Genomic_DNA"/>
</dbReference>
<dbReference type="SMART" id="SM00822">
    <property type="entry name" value="PKS_KR"/>
    <property type="match status" value="1"/>
</dbReference>
<dbReference type="PANTHER" id="PTHR42760">
    <property type="entry name" value="SHORT-CHAIN DEHYDROGENASES/REDUCTASES FAMILY MEMBER"/>
    <property type="match status" value="1"/>
</dbReference>
<dbReference type="PRINTS" id="PR00080">
    <property type="entry name" value="SDRFAMILY"/>
</dbReference>
<dbReference type="PROSITE" id="PS00061">
    <property type="entry name" value="ADH_SHORT"/>
    <property type="match status" value="1"/>
</dbReference>